<dbReference type="EMBL" id="CP042374">
    <property type="protein sequence ID" value="QEA33314.1"/>
    <property type="molecule type" value="Genomic_DNA"/>
</dbReference>
<dbReference type="InterPro" id="IPR011257">
    <property type="entry name" value="DNA_glycosylase"/>
</dbReference>
<dbReference type="GO" id="GO:0006284">
    <property type="term" value="P:base-excision repair"/>
    <property type="evidence" value="ECO:0007669"/>
    <property type="project" value="InterPro"/>
</dbReference>
<keyword evidence="1" id="KW-0479">Metal-binding</keyword>
<feature type="binding site" evidence="1">
    <location>
        <position position="36"/>
    </location>
    <ligand>
        <name>Zn(2+)</name>
        <dbReference type="ChEBI" id="CHEBI:29105"/>
    </ligand>
</feature>
<dbReference type="InterPro" id="IPR005019">
    <property type="entry name" value="Adenine_glyco"/>
</dbReference>
<sequence>MDSIVSENNATGVDRTLRRCEWVSSTHTSDMMIIYHDTEWGFPVHDDVKLFELLTLEIFQAGLSWEISLKKRSGLNAVFYKFDIDQVTQMMDDDIIRLKQDTRIIRNSLKIAATINNAQAIKRVQQTFGSFSQYLWSFTDNRVINHHVQHASDVLAQDDHSKKVAKDMKQRGFKFTGPVTIYSFLQAMGVINDHEQHCDFNPDNDALN</sequence>
<dbReference type="Proteomes" id="UP000321332">
    <property type="component" value="Chromosome"/>
</dbReference>
<organism evidence="2 3">
    <name type="scientific">Leuconostoc carnosum</name>
    <dbReference type="NCBI Taxonomy" id="1252"/>
    <lineage>
        <taxon>Bacteria</taxon>
        <taxon>Bacillati</taxon>
        <taxon>Bacillota</taxon>
        <taxon>Bacilli</taxon>
        <taxon>Lactobacillales</taxon>
        <taxon>Lactobacillaceae</taxon>
        <taxon>Leuconostoc</taxon>
    </lineage>
</organism>
<dbReference type="Gene3D" id="1.10.340.30">
    <property type="entry name" value="Hypothetical protein, domain 2"/>
    <property type="match status" value="1"/>
</dbReference>
<protein>
    <submittedName>
        <fullName evidence="2">DNA-3-methyladenine glycosylase I</fullName>
    </submittedName>
</protein>
<dbReference type="OMA" id="HMQATGM"/>
<reference evidence="2 3" key="1">
    <citation type="submission" date="2019-06" db="EMBL/GenBank/DDBJ databases">
        <title>Genome analyses of bacteria isolated from kimchi.</title>
        <authorList>
            <person name="Lee S."/>
            <person name="Ahn S."/>
            <person name="Roh S."/>
        </authorList>
    </citation>
    <scope>NUCLEOTIDE SEQUENCE [LARGE SCALE GENOMIC DNA]</scope>
    <source>
        <strain evidence="2 3">CBA3620</strain>
    </source>
</reference>
<dbReference type="GO" id="GO:0046872">
    <property type="term" value="F:metal ion binding"/>
    <property type="evidence" value="ECO:0007669"/>
    <property type="project" value="UniProtKB-KW"/>
</dbReference>
<dbReference type="SUPFAM" id="SSF48150">
    <property type="entry name" value="DNA-glycosylase"/>
    <property type="match status" value="1"/>
</dbReference>
<evidence type="ECO:0000313" key="2">
    <source>
        <dbReference type="EMBL" id="QEA33314.1"/>
    </source>
</evidence>
<feature type="binding site" evidence="1">
    <location>
        <position position="194"/>
    </location>
    <ligand>
        <name>Zn(2+)</name>
        <dbReference type="ChEBI" id="CHEBI:29105"/>
    </ligand>
</feature>
<keyword evidence="1" id="KW-0862">Zinc</keyword>
<name>A0AAE6IK32_LEUCA</name>
<dbReference type="InterPro" id="IPR052891">
    <property type="entry name" value="DNA-3mA_glycosylase"/>
</dbReference>
<gene>
    <name evidence="2" type="ORF">FGL89_03690</name>
</gene>
<dbReference type="AlphaFoldDB" id="A0AAE6IK32"/>
<feature type="binding site" evidence="1">
    <location>
        <position position="20"/>
    </location>
    <ligand>
        <name>Zn(2+)</name>
        <dbReference type="ChEBI" id="CHEBI:29105"/>
    </ligand>
</feature>
<proteinExistence type="predicted"/>
<dbReference type="PANTHER" id="PTHR30037:SF4">
    <property type="entry name" value="DNA-3-METHYLADENINE GLYCOSYLASE I"/>
    <property type="match status" value="1"/>
</dbReference>
<dbReference type="PANTHER" id="PTHR30037">
    <property type="entry name" value="DNA-3-METHYLADENINE GLYCOSYLASE 1"/>
    <property type="match status" value="1"/>
</dbReference>
<accession>A0AAE6IK32</accession>
<feature type="binding site" evidence="1">
    <location>
        <position position="198"/>
    </location>
    <ligand>
        <name>Zn(2+)</name>
        <dbReference type="ChEBI" id="CHEBI:29105"/>
    </ligand>
</feature>
<dbReference type="Pfam" id="PF03352">
    <property type="entry name" value="Adenine_glyco"/>
    <property type="match status" value="1"/>
</dbReference>
<evidence type="ECO:0000256" key="1">
    <source>
        <dbReference type="PIRSR" id="PIRSR605019-1"/>
    </source>
</evidence>
<dbReference type="GO" id="GO:0008725">
    <property type="term" value="F:DNA-3-methyladenine glycosylase activity"/>
    <property type="evidence" value="ECO:0007669"/>
    <property type="project" value="InterPro"/>
</dbReference>
<evidence type="ECO:0000313" key="3">
    <source>
        <dbReference type="Proteomes" id="UP000321332"/>
    </source>
</evidence>
<dbReference type="RefSeq" id="WP_014973742.1">
    <property type="nucleotide sequence ID" value="NZ_BPKR01000007.1"/>
</dbReference>
<dbReference type="GeneID" id="61186834"/>